<dbReference type="PRINTS" id="PR00371">
    <property type="entry name" value="FPNCR"/>
</dbReference>
<dbReference type="InterPro" id="IPR029039">
    <property type="entry name" value="Flavoprotein-like_sf"/>
</dbReference>
<dbReference type="Gene3D" id="3.40.50.360">
    <property type="match status" value="1"/>
</dbReference>
<name>R7QSN6_CHOCR</name>
<dbReference type="STRING" id="2769.R7QSN6"/>
<dbReference type="InterPro" id="IPR001433">
    <property type="entry name" value="OxRdtase_FAD/NAD-bd"/>
</dbReference>
<dbReference type="InterPro" id="IPR008254">
    <property type="entry name" value="Flavodoxin/NO_synth"/>
</dbReference>
<dbReference type="KEGG" id="ccp:CHC_T00008333001"/>
<keyword evidence="6" id="KW-0521">NADP</keyword>
<dbReference type="PANTHER" id="PTHR19384">
    <property type="entry name" value="NITRIC OXIDE SYNTHASE-RELATED"/>
    <property type="match status" value="1"/>
</dbReference>
<dbReference type="PROSITE" id="PS51384">
    <property type="entry name" value="FAD_FR"/>
    <property type="match status" value="1"/>
</dbReference>
<dbReference type="Gene3D" id="2.40.30.10">
    <property type="entry name" value="Translation factors"/>
    <property type="match status" value="1"/>
</dbReference>
<dbReference type="Pfam" id="PF00667">
    <property type="entry name" value="FAD_binding_1"/>
    <property type="match status" value="1"/>
</dbReference>
<evidence type="ECO:0000259" key="9">
    <source>
        <dbReference type="PROSITE" id="PS50902"/>
    </source>
</evidence>
<evidence type="ECO:0000259" key="10">
    <source>
        <dbReference type="PROSITE" id="PS51384"/>
    </source>
</evidence>
<evidence type="ECO:0000256" key="3">
    <source>
        <dbReference type="ARBA" id="ARBA00022630"/>
    </source>
</evidence>
<keyword evidence="8" id="KW-0732">Signal</keyword>
<sequence>MLLLAVTLSVLLLLLFNLLRPFLPAARPPPLITKPSALQNLLAETFEHIPDIPGAPRVLVLYGTEYGFGKEVASKLCAQLAIAGFAPRLVSTLHYTLLDLRKEKFLALVCSTTGDGVPPNEAADLRDALVNNKFSVPENCSFAVLALGDRAYPHFCRAGVVFDNLFGDQGRMLERVDIDQEDWPVIDDWIESFEAALKERTAEGDDDDDDDYLPPAMEKYAQAMENCTDARYSRTQPFKARIVDQALVTAPRTGKPDDKEVVRVEFDIEGSGMEYEVGDAVGVVPRNNSQHVTRLLLALASNGDEQVRVSDKGDLITIETALTDLLDVKTPKAELVVALAQNCTDKAEMALAKRILGYDVLRSDGHSASSLSDWGKDYLSQREVFDVLGEFVTSTLTPQELTDLLRPLHARYYSISSTPITSPTRIAVTVDVLRYSMLNVEREGVASTYLKDRCRIDQTEVGVFVSKNPNFRLPKDEDKHVIMIGPGTGLAPFIAFIEERVETEATGKNWLFFGCRHEKQDFLYGDRLREYEEAGQLRLDTAFSRDTDKKVYVQQRMREKGCELWNLVEDGAHVYVCGDGGRMADDVDRALREIIQEFGDKSEAAAKGYLEQLVEDKRYQRDVWVS</sequence>
<dbReference type="SUPFAM" id="SSF52343">
    <property type="entry name" value="Ferredoxin reductase-like, C-terminal NADP-linked domain"/>
    <property type="match status" value="1"/>
</dbReference>
<dbReference type="OMA" id="ARPFFDY"/>
<comment type="cofactor">
    <cofactor evidence="1">
        <name>FMN</name>
        <dbReference type="ChEBI" id="CHEBI:58210"/>
    </cofactor>
</comment>
<dbReference type="SUPFAM" id="SSF52218">
    <property type="entry name" value="Flavoproteins"/>
    <property type="match status" value="1"/>
</dbReference>
<keyword evidence="3" id="KW-0285">Flavoprotein</keyword>
<dbReference type="InterPro" id="IPR039261">
    <property type="entry name" value="FNR_nucleotide-bd"/>
</dbReference>
<dbReference type="AlphaFoldDB" id="R7QSN6"/>
<evidence type="ECO:0000313" key="11">
    <source>
        <dbReference type="EMBL" id="CDF40763.1"/>
    </source>
</evidence>
<dbReference type="FunFam" id="3.40.50.80:FF:000001">
    <property type="entry name" value="NADPH--cytochrome P450 reductase 1"/>
    <property type="match status" value="1"/>
</dbReference>
<dbReference type="GO" id="GO:0010181">
    <property type="term" value="F:FMN binding"/>
    <property type="evidence" value="ECO:0007669"/>
    <property type="project" value="InterPro"/>
</dbReference>
<feature type="domain" description="Flavodoxin-like" evidence="9">
    <location>
        <begin position="58"/>
        <end position="194"/>
    </location>
</feature>
<dbReference type="RefSeq" id="XP_005711057.1">
    <property type="nucleotide sequence ID" value="XM_005711000.1"/>
</dbReference>
<dbReference type="Gramene" id="CDF40763">
    <property type="protein sequence ID" value="CDF40763"/>
    <property type="gene ID" value="CHC_T00008333001"/>
</dbReference>
<comment type="cofactor">
    <cofactor evidence="2">
        <name>FAD</name>
        <dbReference type="ChEBI" id="CHEBI:57692"/>
    </cofactor>
</comment>
<dbReference type="Pfam" id="PF00258">
    <property type="entry name" value="Flavodoxin_1"/>
    <property type="match status" value="1"/>
</dbReference>
<evidence type="ECO:0000256" key="6">
    <source>
        <dbReference type="ARBA" id="ARBA00022857"/>
    </source>
</evidence>
<evidence type="ECO:0000256" key="2">
    <source>
        <dbReference type="ARBA" id="ARBA00001974"/>
    </source>
</evidence>
<keyword evidence="7" id="KW-0560">Oxidoreductase</keyword>
<dbReference type="Gene3D" id="3.40.50.80">
    <property type="entry name" value="Nucleotide-binding domain of ferredoxin-NADP reductase (FNR) module"/>
    <property type="match status" value="1"/>
</dbReference>
<protein>
    <submittedName>
        <fullName evidence="11">NADPH oxidoreductase</fullName>
    </submittedName>
</protein>
<keyword evidence="12" id="KW-1185">Reference proteome</keyword>
<proteinExistence type="predicted"/>
<dbReference type="GO" id="GO:0016491">
    <property type="term" value="F:oxidoreductase activity"/>
    <property type="evidence" value="ECO:0007669"/>
    <property type="project" value="UniProtKB-KW"/>
</dbReference>
<feature type="signal peptide" evidence="8">
    <location>
        <begin position="1"/>
        <end position="25"/>
    </location>
</feature>
<dbReference type="InterPro" id="IPR001709">
    <property type="entry name" value="Flavoprot_Pyr_Nucl_cyt_Rdtase"/>
</dbReference>
<gene>
    <name evidence="11" type="ORF">CHC_T00008333001</name>
</gene>
<dbReference type="PhylomeDB" id="R7QSN6"/>
<organism evidence="11 12">
    <name type="scientific">Chondrus crispus</name>
    <name type="common">Carrageen Irish moss</name>
    <name type="synonym">Polymorpha crispa</name>
    <dbReference type="NCBI Taxonomy" id="2769"/>
    <lineage>
        <taxon>Eukaryota</taxon>
        <taxon>Rhodophyta</taxon>
        <taxon>Florideophyceae</taxon>
        <taxon>Rhodymeniophycidae</taxon>
        <taxon>Gigartinales</taxon>
        <taxon>Gigartinaceae</taxon>
        <taxon>Chondrus</taxon>
    </lineage>
</organism>
<reference evidence="12" key="1">
    <citation type="journal article" date="2013" name="Proc. Natl. Acad. Sci. U.S.A.">
        <title>Genome structure and metabolic features in the red seaweed Chondrus crispus shed light on evolution of the Archaeplastida.</title>
        <authorList>
            <person name="Collen J."/>
            <person name="Porcel B."/>
            <person name="Carre W."/>
            <person name="Ball S.G."/>
            <person name="Chaparro C."/>
            <person name="Tonon T."/>
            <person name="Barbeyron T."/>
            <person name="Michel G."/>
            <person name="Noel B."/>
            <person name="Valentin K."/>
            <person name="Elias M."/>
            <person name="Artiguenave F."/>
            <person name="Arun A."/>
            <person name="Aury J.M."/>
            <person name="Barbosa-Neto J.F."/>
            <person name="Bothwell J.H."/>
            <person name="Bouget F.Y."/>
            <person name="Brillet L."/>
            <person name="Cabello-Hurtado F."/>
            <person name="Capella-Gutierrez S."/>
            <person name="Charrier B."/>
            <person name="Cladiere L."/>
            <person name="Cock J.M."/>
            <person name="Coelho S.M."/>
            <person name="Colleoni C."/>
            <person name="Czjzek M."/>
            <person name="Da Silva C."/>
            <person name="Delage L."/>
            <person name="Denoeud F."/>
            <person name="Deschamps P."/>
            <person name="Dittami S.M."/>
            <person name="Gabaldon T."/>
            <person name="Gachon C.M."/>
            <person name="Groisillier A."/>
            <person name="Herve C."/>
            <person name="Jabbari K."/>
            <person name="Katinka M."/>
            <person name="Kloareg B."/>
            <person name="Kowalczyk N."/>
            <person name="Labadie K."/>
            <person name="Leblanc C."/>
            <person name="Lopez P.J."/>
            <person name="McLachlan D.H."/>
            <person name="Meslet-Cladiere L."/>
            <person name="Moustafa A."/>
            <person name="Nehr Z."/>
            <person name="Nyvall Collen P."/>
            <person name="Panaud O."/>
            <person name="Partensky F."/>
            <person name="Poulain J."/>
            <person name="Rensing S.A."/>
            <person name="Rousvoal S."/>
            <person name="Samson G."/>
            <person name="Symeonidi A."/>
            <person name="Weissenbach J."/>
            <person name="Zambounis A."/>
            <person name="Wincker P."/>
            <person name="Boyen C."/>
        </authorList>
    </citation>
    <scope>NUCLEOTIDE SEQUENCE [LARGE SCALE GENOMIC DNA]</scope>
    <source>
        <strain evidence="12">cv. Stackhouse</strain>
    </source>
</reference>
<dbReference type="InterPro" id="IPR017927">
    <property type="entry name" value="FAD-bd_FR_type"/>
</dbReference>
<dbReference type="Pfam" id="PF00175">
    <property type="entry name" value="NAD_binding_1"/>
    <property type="match status" value="1"/>
</dbReference>
<dbReference type="GO" id="GO:0005829">
    <property type="term" value="C:cytosol"/>
    <property type="evidence" value="ECO:0007669"/>
    <property type="project" value="TreeGrafter"/>
</dbReference>
<feature type="domain" description="FAD-binding FR-type" evidence="10">
    <location>
        <begin position="235"/>
        <end position="474"/>
    </location>
</feature>
<keyword evidence="5" id="KW-0274">FAD</keyword>
<dbReference type="SUPFAM" id="SSF63380">
    <property type="entry name" value="Riboflavin synthase domain-like"/>
    <property type="match status" value="1"/>
</dbReference>
<evidence type="ECO:0000256" key="5">
    <source>
        <dbReference type="ARBA" id="ARBA00022827"/>
    </source>
</evidence>
<evidence type="ECO:0000256" key="8">
    <source>
        <dbReference type="SAM" id="SignalP"/>
    </source>
</evidence>
<dbReference type="GO" id="GO:0050660">
    <property type="term" value="F:flavin adenine dinucleotide binding"/>
    <property type="evidence" value="ECO:0007669"/>
    <property type="project" value="TreeGrafter"/>
</dbReference>
<dbReference type="PROSITE" id="PS50902">
    <property type="entry name" value="FLAVODOXIN_LIKE"/>
    <property type="match status" value="1"/>
</dbReference>
<evidence type="ECO:0000256" key="4">
    <source>
        <dbReference type="ARBA" id="ARBA00022643"/>
    </source>
</evidence>
<dbReference type="Proteomes" id="UP000012073">
    <property type="component" value="Unassembled WGS sequence"/>
</dbReference>
<evidence type="ECO:0000256" key="1">
    <source>
        <dbReference type="ARBA" id="ARBA00001917"/>
    </source>
</evidence>
<accession>R7QSN6</accession>
<dbReference type="GeneID" id="17318771"/>
<dbReference type="Gene3D" id="1.20.990.10">
    <property type="entry name" value="NADPH-cytochrome p450 Reductase, Chain A, domain 3"/>
    <property type="match status" value="1"/>
</dbReference>
<dbReference type="InterPro" id="IPR023173">
    <property type="entry name" value="NADPH_Cyt_P450_Rdtase_alpha"/>
</dbReference>
<dbReference type="OrthoDB" id="1856718at2759"/>
<dbReference type="EMBL" id="HG002242">
    <property type="protein sequence ID" value="CDF40763.1"/>
    <property type="molecule type" value="Genomic_DNA"/>
</dbReference>
<keyword evidence="4" id="KW-0288">FMN</keyword>
<evidence type="ECO:0000313" key="12">
    <source>
        <dbReference type="Proteomes" id="UP000012073"/>
    </source>
</evidence>
<evidence type="ECO:0000256" key="7">
    <source>
        <dbReference type="ARBA" id="ARBA00023002"/>
    </source>
</evidence>
<dbReference type="PANTHER" id="PTHR19384:SF128">
    <property type="entry name" value="NADPH OXIDOREDUCTASE A"/>
    <property type="match status" value="1"/>
</dbReference>
<dbReference type="InterPro" id="IPR017938">
    <property type="entry name" value="Riboflavin_synthase-like_b-brl"/>
</dbReference>
<dbReference type="InterPro" id="IPR003097">
    <property type="entry name" value="CysJ-like_FAD-binding"/>
</dbReference>
<feature type="chain" id="PRO_5004443018" evidence="8">
    <location>
        <begin position="26"/>
        <end position="626"/>
    </location>
</feature>